<dbReference type="InterPro" id="IPR013740">
    <property type="entry name" value="Redoxin"/>
</dbReference>
<feature type="non-terminal residue" evidence="6">
    <location>
        <position position="1"/>
    </location>
</feature>
<dbReference type="PROSITE" id="PS51352">
    <property type="entry name" value="THIOREDOXIN_2"/>
    <property type="match status" value="1"/>
</dbReference>
<dbReference type="SUPFAM" id="SSF52833">
    <property type="entry name" value="Thioredoxin-like"/>
    <property type="match status" value="1"/>
</dbReference>
<dbReference type="EMBL" id="QWDC01000003">
    <property type="protein sequence ID" value="RFZ91345.1"/>
    <property type="molecule type" value="Genomic_DNA"/>
</dbReference>
<protein>
    <submittedName>
        <fullName evidence="6">TlpA family protein disulfide reductase</fullName>
    </submittedName>
</protein>
<keyword evidence="3" id="KW-1015">Disulfide bond</keyword>
<accession>A0A372NSL5</accession>
<dbReference type="OrthoDB" id="9815205at2"/>
<organism evidence="6 7">
    <name type="scientific">Mucilaginibacter conchicola</name>
    <dbReference type="NCBI Taxonomy" id="2303333"/>
    <lineage>
        <taxon>Bacteria</taxon>
        <taxon>Pseudomonadati</taxon>
        <taxon>Bacteroidota</taxon>
        <taxon>Sphingobacteriia</taxon>
        <taxon>Sphingobacteriales</taxon>
        <taxon>Sphingobacteriaceae</taxon>
        <taxon>Mucilaginibacter</taxon>
    </lineage>
</organism>
<keyword evidence="2" id="KW-0201">Cytochrome c-type biogenesis</keyword>
<evidence type="ECO:0000256" key="3">
    <source>
        <dbReference type="ARBA" id="ARBA00023157"/>
    </source>
</evidence>
<dbReference type="PANTHER" id="PTHR42852">
    <property type="entry name" value="THIOL:DISULFIDE INTERCHANGE PROTEIN DSBE"/>
    <property type="match status" value="1"/>
</dbReference>
<dbReference type="RefSeq" id="WP_147322072.1">
    <property type="nucleotide sequence ID" value="NZ_QWDC01000003.1"/>
</dbReference>
<feature type="domain" description="Thioredoxin" evidence="5">
    <location>
        <begin position="6"/>
        <end position="145"/>
    </location>
</feature>
<dbReference type="InterPro" id="IPR050553">
    <property type="entry name" value="Thioredoxin_ResA/DsbE_sf"/>
</dbReference>
<dbReference type="AlphaFoldDB" id="A0A372NSL5"/>
<dbReference type="GO" id="GO:0030313">
    <property type="term" value="C:cell envelope"/>
    <property type="evidence" value="ECO:0007669"/>
    <property type="project" value="UniProtKB-SubCell"/>
</dbReference>
<evidence type="ECO:0000259" key="5">
    <source>
        <dbReference type="PROSITE" id="PS51352"/>
    </source>
</evidence>
<dbReference type="Gene3D" id="3.40.30.10">
    <property type="entry name" value="Glutaredoxin"/>
    <property type="match status" value="1"/>
</dbReference>
<comment type="subcellular location">
    <subcellularLocation>
        <location evidence="1">Cell envelope</location>
    </subcellularLocation>
</comment>
<evidence type="ECO:0000256" key="4">
    <source>
        <dbReference type="ARBA" id="ARBA00023284"/>
    </source>
</evidence>
<dbReference type="CDD" id="cd02966">
    <property type="entry name" value="TlpA_like_family"/>
    <property type="match status" value="1"/>
</dbReference>
<sequence length="146" mass="16611">KKIALIKEGNILPRWELPAYVGSRNSIFTSDHLKGRIVLIDFWIRGCGYCMESFAHLKKLQKRYGSQILIVSINASDPLSDVVFFYKRENPAYLMLYNGHDLAKQLGVDSHGYPTVLILDKTGKIMYSGNFDNQKIENLLSTALQN</sequence>
<dbReference type="Pfam" id="PF08534">
    <property type="entry name" value="Redoxin"/>
    <property type="match status" value="1"/>
</dbReference>
<dbReference type="InterPro" id="IPR017937">
    <property type="entry name" value="Thioredoxin_CS"/>
</dbReference>
<gene>
    <name evidence="6" type="ORF">D0C36_20690</name>
</gene>
<comment type="caution">
    <text evidence="6">The sequence shown here is derived from an EMBL/GenBank/DDBJ whole genome shotgun (WGS) entry which is preliminary data.</text>
</comment>
<evidence type="ECO:0000256" key="2">
    <source>
        <dbReference type="ARBA" id="ARBA00022748"/>
    </source>
</evidence>
<keyword evidence="4" id="KW-0676">Redox-active center</keyword>
<dbReference type="GO" id="GO:0016491">
    <property type="term" value="F:oxidoreductase activity"/>
    <property type="evidence" value="ECO:0007669"/>
    <property type="project" value="InterPro"/>
</dbReference>
<reference evidence="6 7" key="1">
    <citation type="submission" date="2018-08" db="EMBL/GenBank/DDBJ databases">
        <title>Mucilaginibacter sp. MYSH2.</title>
        <authorList>
            <person name="Seo T."/>
        </authorList>
    </citation>
    <scope>NUCLEOTIDE SEQUENCE [LARGE SCALE GENOMIC DNA]</scope>
    <source>
        <strain evidence="6 7">MYSH2</strain>
    </source>
</reference>
<dbReference type="InterPro" id="IPR013766">
    <property type="entry name" value="Thioredoxin_domain"/>
</dbReference>
<dbReference type="InterPro" id="IPR036249">
    <property type="entry name" value="Thioredoxin-like_sf"/>
</dbReference>
<evidence type="ECO:0000256" key="1">
    <source>
        <dbReference type="ARBA" id="ARBA00004196"/>
    </source>
</evidence>
<keyword evidence="7" id="KW-1185">Reference proteome</keyword>
<evidence type="ECO:0000313" key="7">
    <source>
        <dbReference type="Proteomes" id="UP000264217"/>
    </source>
</evidence>
<dbReference type="PROSITE" id="PS00194">
    <property type="entry name" value="THIOREDOXIN_1"/>
    <property type="match status" value="1"/>
</dbReference>
<dbReference type="PANTHER" id="PTHR42852:SF6">
    <property type="entry name" value="THIOL:DISULFIDE INTERCHANGE PROTEIN DSBE"/>
    <property type="match status" value="1"/>
</dbReference>
<dbReference type="Proteomes" id="UP000264217">
    <property type="component" value="Unassembled WGS sequence"/>
</dbReference>
<name>A0A372NSL5_9SPHI</name>
<proteinExistence type="predicted"/>
<evidence type="ECO:0000313" key="6">
    <source>
        <dbReference type="EMBL" id="RFZ91345.1"/>
    </source>
</evidence>
<dbReference type="GO" id="GO:0017004">
    <property type="term" value="P:cytochrome complex assembly"/>
    <property type="evidence" value="ECO:0007669"/>
    <property type="project" value="UniProtKB-KW"/>
</dbReference>